<organism evidence="2 3">
    <name type="scientific">Vibrio fortis</name>
    <dbReference type="NCBI Taxonomy" id="212667"/>
    <lineage>
        <taxon>Bacteria</taxon>
        <taxon>Pseudomonadati</taxon>
        <taxon>Pseudomonadota</taxon>
        <taxon>Gammaproteobacteria</taxon>
        <taxon>Vibrionales</taxon>
        <taxon>Vibrionaceae</taxon>
        <taxon>Vibrio</taxon>
    </lineage>
</organism>
<gene>
    <name evidence="2" type="ORF">F2P58_20705</name>
</gene>
<name>A0A5N3QZ24_9VIBR</name>
<reference evidence="2 3" key="1">
    <citation type="submission" date="2019-09" db="EMBL/GenBank/DDBJ databases">
        <title>Whole genome sequence of Vibrio fortis.</title>
        <authorList>
            <person name="Das S.K."/>
        </authorList>
    </citation>
    <scope>NUCLEOTIDE SEQUENCE [LARGE SCALE GENOMIC DNA]</scope>
    <source>
        <strain evidence="2 3">AN60</strain>
    </source>
</reference>
<comment type="caution">
    <text evidence="2">The sequence shown here is derived from an EMBL/GenBank/DDBJ whole genome shotgun (WGS) entry which is preliminary data.</text>
</comment>
<feature type="region of interest" description="Disordered" evidence="1">
    <location>
        <begin position="135"/>
        <end position="202"/>
    </location>
</feature>
<evidence type="ECO:0000256" key="1">
    <source>
        <dbReference type="SAM" id="MobiDB-lite"/>
    </source>
</evidence>
<dbReference type="EMBL" id="VWSE01000008">
    <property type="protein sequence ID" value="KAB0287052.1"/>
    <property type="molecule type" value="Genomic_DNA"/>
</dbReference>
<dbReference type="Proteomes" id="UP000326789">
    <property type="component" value="Unassembled WGS sequence"/>
</dbReference>
<accession>A0A5N3QZ24</accession>
<feature type="compositionally biased region" description="Basic and acidic residues" evidence="1">
    <location>
        <begin position="180"/>
        <end position="190"/>
    </location>
</feature>
<dbReference type="AlphaFoldDB" id="A0A5N3QZ24"/>
<evidence type="ECO:0000313" key="3">
    <source>
        <dbReference type="Proteomes" id="UP000326789"/>
    </source>
</evidence>
<proteinExistence type="predicted"/>
<protein>
    <submittedName>
        <fullName evidence="2">Uncharacterized protein</fullName>
    </submittedName>
</protein>
<sequence>MTQFLNEYRKSLTKSQLFLTNITEQPSQTPDRCRLVNETTRFNATDKGPTLRADTRGPQREYTQVELDLMSRQDEYKAAQVVFGPMWNVVTEIVTGGTRTQKNLFEYAIDLFKDKAKEQVDEYIFDNLTKPEDNTFKEQKVVPPSPPSSRESTPSAKPDLPKEPVLEPLDSRFNISEAFEYTRPEPEPIRGDLIGAGRQMYA</sequence>
<evidence type="ECO:0000313" key="2">
    <source>
        <dbReference type="EMBL" id="KAB0287052.1"/>
    </source>
</evidence>